<evidence type="ECO:0000313" key="1">
    <source>
        <dbReference type="EMBL" id="GMR43395.1"/>
    </source>
</evidence>
<dbReference type="EMBL" id="BTRK01000003">
    <property type="protein sequence ID" value="GMR43395.1"/>
    <property type="molecule type" value="Genomic_DNA"/>
</dbReference>
<gene>
    <name evidence="1" type="ORF">PMAYCL1PPCAC_13590</name>
</gene>
<feature type="non-terminal residue" evidence="1">
    <location>
        <position position="99"/>
    </location>
</feature>
<protein>
    <submittedName>
        <fullName evidence="1">Uncharacterized protein</fullName>
    </submittedName>
</protein>
<reference evidence="2" key="1">
    <citation type="submission" date="2022-10" db="EMBL/GenBank/DDBJ databases">
        <title>Genome assembly of Pristionchus species.</title>
        <authorList>
            <person name="Yoshida K."/>
            <person name="Sommer R.J."/>
        </authorList>
    </citation>
    <scope>NUCLEOTIDE SEQUENCE [LARGE SCALE GENOMIC DNA]</scope>
    <source>
        <strain evidence="2">RS5460</strain>
    </source>
</reference>
<comment type="caution">
    <text evidence="1">The sequence shown here is derived from an EMBL/GenBank/DDBJ whole genome shotgun (WGS) entry which is preliminary data.</text>
</comment>
<evidence type="ECO:0000313" key="2">
    <source>
        <dbReference type="Proteomes" id="UP001328107"/>
    </source>
</evidence>
<keyword evidence="2" id="KW-1185">Reference proteome</keyword>
<accession>A0AAN4ZU79</accession>
<organism evidence="1 2">
    <name type="scientific">Pristionchus mayeri</name>
    <dbReference type="NCBI Taxonomy" id="1317129"/>
    <lineage>
        <taxon>Eukaryota</taxon>
        <taxon>Metazoa</taxon>
        <taxon>Ecdysozoa</taxon>
        <taxon>Nematoda</taxon>
        <taxon>Chromadorea</taxon>
        <taxon>Rhabditida</taxon>
        <taxon>Rhabditina</taxon>
        <taxon>Diplogasteromorpha</taxon>
        <taxon>Diplogasteroidea</taxon>
        <taxon>Neodiplogasteridae</taxon>
        <taxon>Pristionchus</taxon>
    </lineage>
</organism>
<feature type="non-terminal residue" evidence="1">
    <location>
        <position position="1"/>
    </location>
</feature>
<dbReference type="AlphaFoldDB" id="A0AAN4ZU79"/>
<sequence length="99" mass="10725">LFSQNITILRGKCSRVVGHSDMSNPVLIVDVSLGFLRGRLLGNSVFQSVFVHFLLSLRSPLSLHRLESSTGGLDFCLSPLSRPLSPSLPRRTHLAAAVG</sequence>
<name>A0AAN4ZU79_9BILA</name>
<dbReference type="Proteomes" id="UP001328107">
    <property type="component" value="Unassembled WGS sequence"/>
</dbReference>
<proteinExistence type="predicted"/>